<dbReference type="AlphaFoldDB" id="A0A9D4VM42"/>
<comment type="caution">
    <text evidence="2">The sequence shown here is derived from an EMBL/GenBank/DDBJ whole genome shotgun (WGS) entry which is preliminary data.</text>
</comment>
<dbReference type="Proteomes" id="UP001058974">
    <property type="component" value="Chromosome 7"/>
</dbReference>
<evidence type="ECO:0000256" key="1">
    <source>
        <dbReference type="SAM" id="MobiDB-lite"/>
    </source>
</evidence>
<feature type="compositionally biased region" description="Low complexity" evidence="1">
    <location>
        <begin position="47"/>
        <end position="58"/>
    </location>
</feature>
<proteinExistence type="predicted"/>
<sequence>MFIPSPFLQQKDNDSLIPTAREPWNRIIMRTLCNVTTSILPLPPQEQSPLPRQRPSQSNKKLKQKQVIKENNDQEMRRPRNDLILMPYVHLLPILINVGEIMPKHIEPARFPNHHKHDPNATFGYHAGYVEHSTEACYVPKNKVQELLDQKLLCITYYPQE</sequence>
<reference evidence="2 3" key="1">
    <citation type="journal article" date="2022" name="Nat. Genet.">
        <title>Improved pea reference genome and pan-genome highlight genomic features and evolutionary characteristics.</title>
        <authorList>
            <person name="Yang T."/>
            <person name="Liu R."/>
            <person name="Luo Y."/>
            <person name="Hu S."/>
            <person name="Wang D."/>
            <person name="Wang C."/>
            <person name="Pandey M.K."/>
            <person name="Ge S."/>
            <person name="Xu Q."/>
            <person name="Li N."/>
            <person name="Li G."/>
            <person name="Huang Y."/>
            <person name="Saxena R.K."/>
            <person name="Ji Y."/>
            <person name="Li M."/>
            <person name="Yan X."/>
            <person name="He Y."/>
            <person name="Liu Y."/>
            <person name="Wang X."/>
            <person name="Xiang C."/>
            <person name="Varshney R.K."/>
            <person name="Ding H."/>
            <person name="Gao S."/>
            <person name="Zong X."/>
        </authorList>
    </citation>
    <scope>NUCLEOTIDE SEQUENCE [LARGE SCALE GENOMIC DNA]</scope>
    <source>
        <strain evidence="2 3">cv. Zhongwan 6</strain>
    </source>
</reference>
<gene>
    <name evidence="2" type="ORF">KIW84_071960</name>
</gene>
<keyword evidence="3" id="KW-1185">Reference proteome</keyword>
<evidence type="ECO:0000313" key="3">
    <source>
        <dbReference type="Proteomes" id="UP001058974"/>
    </source>
</evidence>
<protein>
    <submittedName>
        <fullName evidence="2">Uncharacterized protein</fullName>
    </submittedName>
</protein>
<organism evidence="2 3">
    <name type="scientific">Pisum sativum</name>
    <name type="common">Garden pea</name>
    <name type="synonym">Lathyrus oleraceus</name>
    <dbReference type="NCBI Taxonomy" id="3888"/>
    <lineage>
        <taxon>Eukaryota</taxon>
        <taxon>Viridiplantae</taxon>
        <taxon>Streptophyta</taxon>
        <taxon>Embryophyta</taxon>
        <taxon>Tracheophyta</taxon>
        <taxon>Spermatophyta</taxon>
        <taxon>Magnoliopsida</taxon>
        <taxon>eudicotyledons</taxon>
        <taxon>Gunneridae</taxon>
        <taxon>Pentapetalae</taxon>
        <taxon>rosids</taxon>
        <taxon>fabids</taxon>
        <taxon>Fabales</taxon>
        <taxon>Fabaceae</taxon>
        <taxon>Papilionoideae</taxon>
        <taxon>50 kb inversion clade</taxon>
        <taxon>NPAAA clade</taxon>
        <taxon>Hologalegina</taxon>
        <taxon>IRL clade</taxon>
        <taxon>Fabeae</taxon>
        <taxon>Lathyrus</taxon>
    </lineage>
</organism>
<evidence type="ECO:0000313" key="2">
    <source>
        <dbReference type="EMBL" id="KAI5385165.1"/>
    </source>
</evidence>
<name>A0A9D4VM42_PEA</name>
<accession>A0A9D4VM42</accession>
<feature type="region of interest" description="Disordered" evidence="1">
    <location>
        <begin position="40"/>
        <end position="75"/>
    </location>
</feature>
<dbReference type="Gramene" id="Psat07G0196000-T1">
    <property type="protein sequence ID" value="KAI5385165.1"/>
    <property type="gene ID" value="KIW84_071960"/>
</dbReference>
<dbReference type="EMBL" id="JAMSHJ010000007">
    <property type="protein sequence ID" value="KAI5385165.1"/>
    <property type="molecule type" value="Genomic_DNA"/>
</dbReference>